<name>A0A914H8B8_GLORO</name>
<feature type="compositionally biased region" description="Basic and acidic residues" evidence="1">
    <location>
        <begin position="228"/>
        <end position="313"/>
    </location>
</feature>
<feature type="chain" id="PRO_5037081059" evidence="3">
    <location>
        <begin position="30"/>
        <end position="509"/>
    </location>
</feature>
<evidence type="ECO:0000256" key="3">
    <source>
        <dbReference type="SAM" id="SignalP"/>
    </source>
</evidence>
<keyword evidence="2" id="KW-0472">Membrane</keyword>
<feature type="signal peptide" evidence="3">
    <location>
        <begin position="1"/>
        <end position="29"/>
    </location>
</feature>
<feature type="transmembrane region" description="Helical" evidence="2">
    <location>
        <begin position="191"/>
        <end position="218"/>
    </location>
</feature>
<evidence type="ECO:0000256" key="2">
    <source>
        <dbReference type="SAM" id="Phobius"/>
    </source>
</evidence>
<keyword evidence="2" id="KW-1133">Transmembrane helix</keyword>
<feature type="compositionally biased region" description="Polar residues" evidence="1">
    <location>
        <begin position="391"/>
        <end position="411"/>
    </location>
</feature>
<accession>A0A914H8B8</accession>
<keyword evidence="3" id="KW-0732">Signal</keyword>
<reference evidence="5" key="1">
    <citation type="submission" date="2022-11" db="UniProtKB">
        <authorList>
            <consortium name="WormBaseParasite"/>
        </authorList>
    </citation>
    <scope>IDENTIFICATION</scope>
</reference>
<protein>
    <submittedName>
        <fullName evidence="5">Uncharacterized protein</fullName>
    </submittedName>
</protein>
<dbReference type="AlphaFoldDB" id="A0A914H8B8"/>
<feature type="compositionally biased region" description="Basic and acidic residues" evidence="1">
    <location>
        <begin position="329"/>
        <end position="338"/>
    </location>
</feature>
<feature type="region of interest" description="Disordered" evidence="1">
    <location>
        <begin position="228"/>
        <end position="469"/>
    </location>
</feature>
<keyword evidence="4" id="KW-1185">Reference proteome</keyword>
<evidence type="ECO:0000313" key="5">
    <source>
        <dbReference type="WBParaSite" id="Gr19_v10_g1515.t1"/>
    </source>
</evidence>
<organism evidence="4 5">
    <name type="scientific">Globodera rostochiensis</name>
    <name type="common">Golden nematode worm</name>
    <name type="synonym">Heterodera rostochiensis</name>
    <dbReference type="NCBI Taxonomy" id="31243"/>
    <lineage>
        <taxon>Eukaryota</taxon>
        <taxon>Metazoa</taxon>
        <taxon>Ecdysozoa</taxon>
        <taxon>Nematoda</taxon>
        <taxon>Chromadorea</taxon>
        <taxon>Rhabditida</taxon>
        <taxon>Tylenchina</taxon>
        <taxon>Tylenchomorpha</taxon>
        <taxon>Tylenchoidea</taxon>
        <taxon>Heteroderidae</taxon>
        <taxon>Heteroderinae</taxon>
        <taxon>Globodera</taxon>
    </lineage>
</organism>
<dbReference type="WBParaSite" id="Gr19_v10_g1515.t1">
    <property type="protein sequence ID" value="Gr19_v10_g1515.t1"/>
    <property type="gene ID" value="Gr19_v10_g1515"/>
</dbReference>
<sequence length="509" mass="55968">MAKWHKTPHPSSCKCIIVLLIVLKSTVLASSKADRPSTEFIVQLELGIDRSEEVGANVGQIARRLEMICAMAFWRAMKAHLFGRGQIVRRNDAGGEKTKSAMSANEGERSGAVTLFPFRVQVIGLSSSTTPSARPLRLFFSASLNGKMVPAKSLFADLSLLSLPEMSALLQIPIVGISALAQLEVAERAQWWVVALITGGGILLIGCAWTLLVLYFNLCVVRRSTTERTVMEKGTEGEKEEEMKKRIEGRKGVEGEGGRGRKMEEEKEEQMKKRIEGRKGVEGEGGRGREMEGEKEEQMKKRIEGRKGDDGEGGRGGARKGKGGAEGGIRSRENERKMMTNSNRSRSWRRRKKKTLRWPKVVGVWRRMNDGNRLTIRGKMHGVESEATDVGGSSTSGSAAEQKTSTRTTEVNGGGGDESHPPAMGRHQRKEKRPIDVENVPAQWKLAISNGGAMATTGRSPNGLRPRPRPYWVADQLENIYHLFQSPSAHPRPGPRTQNGEIRAGAIEG</sequence>
<proteinExistence type="predicted"/>
<dbReference type="Proteomes" id="UP000887572">
    <property type="component" value="Unplaced"/>
</dbReference>
<keyword evidence="2" id="KW-0812">Transmembrane</keyword>
<evidence type="ECO:0000256" key="1">
    <source>
        <dbReference type="SAM" id="MobiDB-lite"/>
    </source>
</evidence>
<feature type="region of interest" description="Disordered" evidence="1">
    <location>
        <begin position="485"/>
        <end position="509"/>
    </location>
</feature>
<feature type="compositionally biased region" description="Basic residues" evidence="1">
    <location>
        <begin position="346"/>
        <end position="357"/>
    </location>
</feature>
<evidence type="ECO:0000313" key="4">
    <source>
        <dbReference type="Proteomes" id="UP000887572"/>
    </source>
</evidence>